<organism evidence="2 3">
    <name type="scientific">Mugilogobius chulae</name>
    <name type="common">yellowstripe goby</name>
    <dbReference type="NCBI Taxonomy" id="88201"/>
    <lineage>
        <taxon>Eukaryota</taxon>
        <taxon>Metazoa</taxon>
        <taxon>Chordata</taxon>
        <taxon>Craniata</taxon>
        <taxon>Vertebrata</taxon>
        <taxon>Euteleostomi</taxon>
        <taxon>Actinopterygii</taxon>
        <taxon>Neopterygii</taxon>
        <taxon>Teleostei</taxon>
        <taxon>Neoteleostei</taxon>
        <taxon>Acanthomorphata</taxon>
        <taxon>Gobiaria</taxon>
        <taxon>Gobiiformes</taxon>
        <taxon>Gobioidei</taxon>
        <taxon>Gobiidae</taxon>
        <taxon>Gobionellinae</taxon>
        <taxon>Mugilogobius</taxon>
    </lineage>
</organism>
<feature type="compositionally biased region" description="Polar residues" evidence="1">
    <location>
        <begin position="117"/>
        <end position="129"/>
    </location>
</feature>
<proteinExistence type="predicted"/>
<protein>
    <submittedName>
        <fullName evidence="2">Uncharacterized protein</fullName>
    </submittedName>
</protein>
<evidence type="ECO:0000256" key="1">
    <source>
        <dbReference type="SAM" id="MobiDB-lite"/>
    </source>
</evidence>
<feature type="non-terminal residue" evidence="2">
    <location>
        <position position="1"/>
    </location>
</feature>
<comment type="caution">
    <text evidence="2">The sequence shown here is derived from an EMBL/GenBank/DDBJ whole genome shotgun (WGS) entry which is preliminary data.</text>
</comment>
<keyword evidence="3" id="KW-1185">Reference proteome</keyword>
<dbReference type="AlphaFoldDB" id="A0AAW0MRC0"/>
<feature type="region of interest" description="Disordered" evidence="1">
    <location>
        <begin position="1"/>
        <end position="42"/>
    </location>
</feature>
<evidence type="ECO:0000313" key="2">
    <source>
        <dbReference type="EMBL" id="KAK7879341.1"/>
    </source>
</evidence>
<name>A0AAW0MRC0_9GOBI</name>
<feature type="region of interest" description="Disordered" evidence="1">
    <location>
        <begin position="117"/>
        <end position="164"/>
    </location>
</feature>
<accession>A0AAW0MRC0</accession>
<sequence length="230" mass="25375">IDKLRALTSAQTKPQPVSDPGLTPDPRASRKPERSKSTCEETSRIIKGKVMRTLFWELCKFEATPQCFTHSPKQRRVPSVNEIWPGTDRKPIINEAKRAAIVGLLAQLRATNPTTPLVSTLDTQQQGTQHLEETLESGESPSPSSPKTEKKDTPAGVSVADTPADTPAAEIVDDFKKFRLGAKQGLKDRDNAQQAGSHAFKFCKYMADNLPPAATSANLRFLNQTDRLRR</sequence>
<feature type="compositionally biased region" description="Basic and acidic residues" evidence="1">
    <location>
        <begin position="27"/>
        <end position="42"/>
    </location>
</feature>
<evidence type="ECO:0000313" key="3">
    <source>
        <dbReference type="Proteomes" id="UP001460270"/>
    </source>
</evidence>
<gene>
    <name evidence="2" type="ORF">WMY93_033880</name>
</gene>
<feature type="compositionally biased region" description="Low complexity" evidence="1">
    <location>
        <begin position="137"/>
        <end position="146"/>
    </location>
</feature>
<dbReference type="Proteomes" id="UP001460270">
    <property type="component" value="Unassembled WGS sequence"/>
</dbReference>
<reference evidence="3" key="1">
    <citation type="submission" date="2024-04" db="EMBL/GenBank/DDBJ databases">
        <title>Salinicola lusitanus LLJ914,a marine bacterium isolated from the Okinawa Trough.</title>
        <authorList>
            <person name="Li J."/>
        </authorList>
    </citation>
    <scope>NUCLEOTIDE SEQUENCE [LARGE SCALE GENOMIC DNA]</scope>
</reference>
<dbReference type="EMBL" id="JBBPFD010000282">
    <property type="protein sequence ID" value="KAK7879341.1"/>
    <property type="molecule type" value="Genomic_DNA"/>
</dbReference>